<dbReference type="GO" id="GO:0009279">
    <property type="term" value="C:cell outer membrane"/>
    <property type="evidence" value="ECO:0007669"/>
    <property type="project" value="UniProtKB-SubCell"/>
</dbReference>
<evidence type="ECO:0000256" key="1">
    <source>
        <dbReference type="ARBA" id="ARBA00004571"/>
    </source>
</evidence>
<dbReference type="SUPFAM" id="SSF56935">
    <property type="entry name" value="Porins"/>
    <property type="match status" value="1"/>
</dbReference>
<keyword evidence="14" id="KW-1185">Reference proteome</keyword>
<feature type="domain" description="TonB-dependent receptor-like beta-barrel" evidence="11">
    <location>
        <begin position="432"/>
        <end position="857"/>
    </location>
</feature>
<name>K9DRR0_9BACE</name>
<dbReference type="Pfam" id="PF07715">
    <property type="entry name" value="Plug"/>
    <property type="match status" value="1"/>
</dbReference>
<keyword evidence="4 8" id="KW-0812">Transmembrane</keyword>
<evidence type="ECO:0000259" key="11">
    <source>
        <dbReference type="Pfam" id="PF00593"/>
    </source>
</evidence>
<dbReference type="Proteomes" id="UP000009872">
    <property type="component" value="Unassembled WGS sequence"/>
</dbReference>
<dbReference type="InterPro" id="IPR023997">
    <property type="entry name" value="TonB-dep_OMP_SusC/RagA_CS"/>
</dbReference>
<dbReference type="InterPro" id="IPR008969">
    <property type="entry name" value="CarboxyPept-like_regulatory"/>
</dbReference>
<feature type="domain" description="TonB-dependent receptor plug" evidence="12">
    <location>
        <begin position="135"/>
        <end position="256"/>
    </location>
</feature>
<dbReference type="PATRIC" id="fig|742727.4.peg.5140"/>
<dbReference type="AlphaFoldDB" id="K9DRR0"/>
<dbReference type="Gene3D" id="2.40.170.20">
    <property type="entry name" value="TonB-dependent receptor, beta-barrel domain"/>
    <property type="match status" value="1"/>
</dbReference>
<comment type="subcellular location">
    <subcellularLocation>
        <location evidence="1 8">Cell outer membrane</location>
        <topology evidence="1 8">Multi-pass membrane protein</topology>
    </subcellularLocation>
</comment>
<evidence type="ECO:0000256" key="4">
    <source>
        <dbReference type="ARBA" id="ARBA00022692"/>
    </source>
</evidence>
<organism evidence="13 14">
    <name type="scientific">Bacteroides oleiciplenus YIT 12058</name>
    <dbReference type="NCBI Taxonomy" id="742727"/>
    <lineage>
        <taxon>Bacteria</taxon>
        <taxon>Pseudomonadati</taxon>
        <taxon>Bacteroidota</taxon>
        <taxon>Bacteroidia</taxon>
        <taxon>Bacteroidales</taxon>
        <taxon>Bacteroidaceae</taxon>
        <taxon>Bacteroides</taxon>
    </lineage>
</organism>
<evidence type="ECO:0000256" key="8">
    <source>
        <dbReference type="PROSITE-ProRule" id="PRU01360"/>
    </source>
</evidence>
<dbReference type="InterPro" id="IPR012910">
    <property type="entry name" value="Plug_dom"/>
</dbReference>
<comment type="similarity">
    <text evidence="8 9">Belongs to the TonB-dependent receptor family.</text>
</comment>
<protein>
    <submittedName>
        <fullName evidence="13">SusC/RagA family TonB-linked outer membrane protein</fullName>
    </submittedName>
</protein>
<dbReference type="InterPro" id="IPR036942">
    <property type="entry name" value="Beta-barrel_TonB_sf"/>
</dbReference>
<evidence type="ECO:0000256" key="2">
    <source>
        <dbReference type="ARBA" id="ARBA00022448"/>
    </source>
</evidence>
<evidence type="ECO:0000313" key="14">
    <source>
        <dbReference type="Proteomes" id="UP000009872"/>
    </source>
</evidence>
<sequence>MKTQENLKSKGRLLNTLLYFESDFFCRAVVLFVALLYVLNGFAQNFKVVGQVMDEMGETIIGANVSVKGTSIGVITDLEGRFVLPNIKVDDIIVVSYIGYVTQEKKAVENMKIILSTDTKMLDEVVVVGYGTLKKANMSGAVSSIKADDLPIAGSASVGEMLRGRASGANITASTASPGGSVNISIRGGLSGQAPLIVIDGVPQAGSTNVSHGKLYNGSSKDTGLINLNPNDIESIDILKDASAAAIYGSDASGGVVLITTKRGTTGKPQVTYSGSVAIQTTRDLPKLLNATDFMIIQNEVLSELDKPERFSEAAIAAAGAGTDWLDEVTRTGMVNEHNVSVTAGNDWSKTLFSLSYYNHQGVVKENSMSRITGRLNTDMKFNEHFKMGIQSSFAKFKYNDVPMGDQKADGAAVIFGAIHMNPAVPVFDEAGNYAYNPYREIYPNPRSLLTITDETTKQNLNVSAYLEYNPIKELSFKVTAGTDIRQTQGDQYVPTTTYKGKIAPNGQASKQNAQSATELVNFVASYNNIFKEKHDLNVMLGWEYKKSRYSGMGVIATDFPFDGALMNNLAAANNYTDVGSFKGSNEMASFFGRLNYSYNSRYILTANFRIDGSSNFAEKHQWGVFPGVSLGWRLAEEEFMEKLRGTISSLKLRVGIGQTGNAGSLTGVESYYTVRSNTTAFNGNTVNGIYLSNLGNPNLKWETLTDYTIGVDFGLWNNRLQGTIDLYERKRSDIITSKSLMSYHEVNSINFNSNETRRTRGIDINLSSVNIATRNFEWTTDLNISFYRNQIINRDADFVETNYDPYTKDINSIYGFKTNGLIQTGENVAYLPNSLPGAIRYLDVNGFAYDDNGNQIFDEKGKAVYSGKADGKLDKADYVKLFSNTPIPFSLNNSFRWKNWDANIYIYGSLHGYQKNALLYNVVETYNDFANYAYNTLEQIKHRWTVNNPNATLPGAAEVNSGYFASYDSDYFYEKAWYLRLDNVSLGYTIPSKVLKNKINSLRLYVAGRNLAVLTPFNGYDPETGAGALGAYPNARSFAFGVELKF</sequence>
<reference evidence="13 14" key="1">
    <citation type="submission" date="2012-09" db="EMBL/GenBank/DDBJ databases">
        <title>The Genome Sequence of Bacteroides oleiciplenus YIT 12058.</title>
        <authorList>
            <consortium name="The Broad Institute Genome Sequencing Platform"/>
            <person name="Earl A."/>
            <person name="Ward D."/>
            <person name="Feldgarden M."/>
            <person name="Gevers D."/>
            <person name="Morotomi M."/>
            <person name="Walker B."/>
            <person name="Young S.K."/>
            <person name="Zeng Q."/>
            <person name="Gargeya S."/>
            <person name="Fitzgerald M."/>
            <person name="Haas B."/>
            <person name="Abouelleil A."/>
            <person name="Alvarado L."/>
            <person name="Arachchi H.M."/>
            <person name="Berlin A.M."/>
            <person name="Chapman S.B."/>
            <person name="Goldberg J."/>
            <person name="Griggs A."/>
            <person name="Gujja S."/>
            <person name="Hansen M."/>
            <person name="Howarth C."/>
            <person name="Imamovic A."/>
            <person name="Larimer J."/>
            <person name="McCowen C."/>
            <person name="Montmayeur A."/>
            <person name="Murphy C."/>
            <person name="Neiman D."/>
            <person name="Pearson M."/>
            <person name="Priest M."/>
            <person name="Roberts A."/>
            <person name="Saif S."/>
            <person name="Shea T."/>
            <person name="Sisk P."/>
            <person name="Sykes S."/>
            <person name="Wortman J."/>
            <person name="Nusbaum C."/>
            <person name="Birren B."/>
        </authorList>
    </citation>
    <scope>NUCLEOTIDE SEQUENCE [LARGE SCALE GENOMIC DNA]</scope>
    <source>
        <strain evidence="13 14">YIT 12058</strain>
    </source>
</reference>
<evidence type="ECO:0000256" key="7">
    <source>
        <dbReference type="ARBA" id="ARBA00023237"/>
    </source>
</evidence>
<keyword evidence="2 8" id="KW-0813">Transport</keyword>
<dbReference type="Gene3D" id="2.170.130.10">
    <property type="entry name" value="TonB-dependent receptor, plug domain"/>
    <property type="match status" value="1"/>
</dbReference>
<dbReference type="InterPro" id="IPR037066">
    <property type="entry name" value="Plug_dom_sf"/>
</dbReference>
<keyword evidence="3 8" id="KW-1134">Transmembrane beta strand</keyword>
<dbReference type="STRING" id="742727.HMPREF9447_05033"/>
<accession>K9DRR0</accession>
<dbReference type="RefSeq" id="WP_009132411.1">
    <property type="nucleotide sequence ID" value="NZ_JH992946.1"/>
</dbReference>
<dbReference type="InterPro" id="IPR039426">
    <property type="entry name" value="TonB-dep_rcpt-like"/>
</dbReference>
<dbReference type="InterPro" id="IPR000531">
    <property type="entry name" value="Beta-barrel_TonB"/>
</dbReference>
<evidence type="ECO:0000256" key="10">
    <source>
        <dbReference type="SAM" id="Phobius"/>
    </source>
</evidence>
<dbReference type="OrthoDB" id="9768177at2"/>
<dbReference type="Pfam" id="PF13715">
    <property type="entry name" value="CarbopepD_reg_2"/>
    <property type="match status" value="1"/>
</dbReference>
<keyword evidence="6 8" id="KW-0472">Membrane</keyword>
<gene>
    <name evidence="13" type="ORF">HMPREF9447_05033</name>
</gene>
<dbReference type="Gene3D" id="2.60.40.1120">
    <property type="entry name" value="Carboxypeptidase-like, regulatory domain"/>
    <property type="match status" value="1"/>
</dbReference>
<dbReference type="EMBL" id="ADLF01000024">
    <property type="protein sequence ID" value="EKU87574.1"/>
    <property type="molecule type" value="Genomic_DNA"/>
</dbReference>
<keyword evidence="7 8" id="KW-0998">Cell outer membrane</keyword>
<dbReference type="eggNOG" id="COG4771">
    <property type="taxonomic scope" value="Bacteria"/>
</dbReference>
<dbReference type="PROSITE" id="PS52016">
    <property type="entry name" value="TONB_DEPENDENT_REC_3"/>
    <property type="match status" value="1"/>
</dbReference>
<dbReference type="Pfam" id="PF00593">
    <property type="entry name" value="TonB_dep_Rec_b-barrel"/>
    <property type="match status" value="1"/>
</dbReference>
<dbReference type="NCBIfam" id="TIGR04056">
    <property type="entry name" value="OMP_RagA_SusC"/>
    <property type="match status" value="1"/>
</dbReference>
<evidence type="ECO:0000256" key="9">
    <source>
        <dbReference type="RuleBase" id="RU003357"/>
    </source>
</evidence>
<evidence type="ECO:0000259" key="12">
    <source>
        <dbReference type="Pfam" id="PF07715"/>
    </source>
</evidence>
<evidence type="ECO:0000256" key="6">
    <source>
        <dbReference type="ARBA" id="ARBA00023136"/>
    </source>
</evidence>
<evidence type="ECO:0000256" key="5">
    <source>
        <dbReference type="ARBA" id="ARBA00023077"/>
    </source>
</evidence>
<keyword evidence="10" id="KW-1133">Transmembrane helix</keyword>
<evidence type="ECO:0000313" key="13">
    <source>
        <dbReference type="EMBL" id="EKU87574.1"/>
    </source>
</evidence>
<dbReference type="InterPro" id="IPR023996">
    <property type="entry name" value="TonB-dep_OMP_SusC/RagA"/>
</dbReference>
<dbReference type="HOGENOM" id="CLU_004317_0_2_10"/>
<evidence type="ECO:0000256" key="3">
    <source>
        <dbReference type="ARBA" id="ARBA00022452"/>
    </source>
</evidence>
<proteinExistence type="inferred from homology"/>
<keyword evidence="5 9" id="KW-0798">TonB box</keyword>
<comment type="caution">
    <text evidence="13">The sequence shown here is derived from an EMBL/GenBank/DDBJ whole genome shotgun (WGS) entry which is preliminary data.</text>
</comment>
<dbReference type="NCBIfam" id="TIGR04057">
    <property type="entry name" value="SusC_RagA_signa"/>
    <property type="match status" value="1"/>
</dbReference>
<dbReference type="SUPFAM" id="SSF49464">
    <property type="entry name" value="Carboxypeptidase regulatory domain-like"/>
    <property type="match status" value="1"/>
</dbReference>
<feature type="transmembrane region" description="Helical" evidence="10">
    <location>
        <begin position="24"/>
        <end position="43"/>
    </location>
</feature>